<dbReference type="Proteomes" id="UP000238350">
    <property type="component" value="Unassembled WGS sequence"/>
</dbReference>
<protein>
    <submittedName>
        <fullName evidence="2">SET domain-containing protein 8</fullName>
    </submittedName>
</protein>
<dbReference type="STRING" id="45607.A0A2T0FNW5"/>
<keyword evidence="3" id="KW-1185">Reference proteome</keyword>
<evidence type="ECO:0000313" key="2">
    <source>
        <dbReference type="EMBL" id="PRT56649.1"/>
    </source>
</evidence>
<organism evidence="2 3">
    <name type="scientific">Wickerhamiella sorbophila</name>
    <dbReference type="NCBI Taxonomy" id="45607"/>
    <lineage>
        <taxon>Eukaryota</taxon>
        <taxon>Fungi</taxon>
        <taxon>Dikarya</taxon>
        <taxon>Ascomycota</taxon>
        <taxon>Saccharomycotina</taxon>
        <taxon>Dipodascomycetes</taxon>
        <taxon>Dipodascales</taxon>
        <taxon>Trichomonascaceae</taxon>
        <taxon>Wickerhamiella</taxon>
    </lineage>
</organism>
<dbReference type="RefSeq" id="XP_024666594.1">
    <property type="nucleotide sequence ID" value="XM_024810826.1"/>
</dbReference>
<name>A0A2T0FNW5_9ASCO</name>
<reference evidence="2 3" key="1">
    <citation type="submission" date="2017-04" db="EMBL/GenBank/DDBJ databases">
        <title>Genome sequencing of [Candida] sorbophila.</title>
        <authorList>
            <person name="Ahn J.O."/>
        </authorList>
    </citation>
    <scope>NUCLEOTIDE SEQUENCE [LARGE SCALE GENOMIC DNA]</scope>
    <source>
        <strain evidence="2 3">DS02</strain>
    </source>
</reference>
<dbReference type="InterPro" id="IPR046341">
    <property type="entry name" value="SET_dom_sf"/>
</dbReference>
<sequence length="416" mass="47318">MADDRPTVIENRAEVFEKWAKHYTYLDGDVVDSFGLGLASSRNVAEGTTLAKVPESLTISERIIDDLSLQDEKLAKWLNLQPVSDRHRLHRALVYLALNTPTKWLVYFKLLPTNGDINLPFSWTDDNLQQLKGSSIYEPVASKKSIVEVQYYEFCELAKPLLEDIEIPFSLWVLAYQWVSSRSLTNPESGQSILAPIIDLCNHSSHANVRYDLQGTDFVLLATRDIAKGEELVLDYGSRGSGEFLFNYGFIPEKQFEEITRIYDPDDEAIRRLLDPSRDPDCPDDLKKEMEFAYNLLTQFLPQPMQVLKLNSNGEWADEFITLVACEDLVELKTVDGQYSLYIRDTELVPGQIAEQTKQFSEVAYRAKILVAQLAHHFASKLAEEKSDSVLPVVKQLHDAEAKLYQQFIDAAKDLA</sequence>
<dbReference type="GeneID" id="36518017"/>
<dbReference type="OrthoDB" id="4089661at2759"/>
<gene>
    <name evidence="2" type="ORF">B9G98_04269</name>
</gene>
<dbReference type="EMBL" id="NDIQ01000022">
    <property type="protein sequence ID" value="PRT56649.1"/>
    <property type="molecule type" value="Genomic_DNA"/>
</dbReference>
<dbReference type="InterPro" id="IPR001214">
    <property type="entry name" value="SET_dom"/>
</dbReference>
<dbReference type="CDD" id="cd10527">
    <property type="entry name" value="SET_LSMT"/>
    <property type="match status" value="1"/>
</dbReference>
<dbReference type="InterPro" id="IPR050600">
    <property type="entry name" value="SETD3_SETD6_MTase"/>
</dbReference>
<dbReference type="AlphaFoldDB" id="A0A2T0FNW5"/>
<dbReference type="GO" id="GO:0005634">
    <property type="term" value="C:nucleus"/>
    <property type="evidence" value="ECO:0007669"/>
    <property type="project" value="TreeGrafter"/>
</dbReference>
<feature type="domain" description="SET" evidence="1">
    <location>
        <begin position="17"/>
        <end position="237"/>
    </location>
</feature>
<comment type="caution">
    <text evidence="2">The sequence shown here is derived from an EMBL/GenBank/DDBJ whole genome shotgun (WGS) entry which is preliminary data.</text>
</comment>
<dbReference type="Pfam" id="PF00856">
    <property type="entry name" value="SET"/>
    <property type="match status" value="1"/>
</dbReference>
<evidence type="ECO:0000313" key="3">
    <source>
        <dbReference type="Proteomes" id="UP000238350"/>
    </source>
</evidence>
<dbReference type="SUPFAM" id="SSF82199">
    <property type="entry name" value="SET domain"/>
    <property type="match status" value="1"/>
</dbReference>
<dbReference type="PROSITE" id="PS50280">
    <property type="entry name" value="SET"/>
    <property type="match status" value="1"/>
</dbReference>
<accession>A0A2T0FNW5</accession>
<proteinExistence type="predicted"/>
<dbReference type="PANTHER" id="PTHR13271">
    <property type="entry name" value="UNCHARACTERIZED PUTATIVE METHYLTRANSFERASE"/>
    <property type="match status" value="1"/>
</dbReference>
<evidence type="ECO:0000259" key="1">
    <source>
        <dbReference type="PROSITE" id="PS50280"/>
    </source>
</evidence>
<dbReference type="GO" id="GO:0016279">
    <property type="term" value="F:protein-lysine N-methyltransferase activity"/>
    <property type="evidence" value="ECO:0007669"/>
    <property type="project" value="TreeGrafter"/>
</dbReference>
<dbReference type="PANTHER" id="PTHR13271:SF76">
    <property type="entry name" value="SET DOMAIN-CONTAINING PROTEIN 8"/>
    <property type="match status" value="1"/>
</dbReference>
<dbReference type="Gene3D" id="3.90.1410.10">
    <property type="entry name" value="set domain protein methyltransferase, domain 1"/>
    <property type="match status" value="1"/>
</dbReference>